<reference evidence="13 14" key="1">
    <citation type="submission" date="2018-05" db="EMBL/GenBank/DDBJ databases">
        <title>Spiribacter halobius sp. nov., a moderately halophilic bacterium isolated from marine solar saltern.</title>
        <authorList>
            <person name="Zheng W.-S."/>
            <person name="Lu D.-C."/>
            <person name="Du Z.-J."/>
        </authorList>
    </citation>
    <scope>NUCLEOTIDE SEQUENCE [LARGE SCALE GENOMIC DNA]</scope>
    <source>
        <strain evidence="13 14">E85</strain>
    </source>
</reference>
<dbReference type="OrthoDB" id="9809616at2"/>
<evidence type="ECO:0000256" key="4">
    <source>
        <dbReference type="ARBA" id="ARBA00011738"/>
    </source>
</evidence>
<accession>A0A2U2N028</accession>
<evidence type="ECO:0000256" key="9">
    <source>
        <dbReference type="ARBA" id="ARBA00023102"/>
    </source>
</evidence>
<dbReference type="UniPathway" id="UPA00031">
    <property type="reaction ID" value="UER00012"/>
</dbReference>
<evidence type="ECO:0000256" key="11">
    <source>
        <dbReference type="HAMAP-Rule" id="MF_01023"/>
    </source>
</evidence>
<comment type="pathway">
    <text evidence="2 11">Amino-acid biosynthesis; L-histidine biosynthesis; L-histidine from 5-phospho-alpha-D-ribose 1-diphosphate: step 7/9.</text>
</comment>
<feature type="domain" description="Aminotransferase class I/classII large" evidence="12">
    <location>
        <begin position="24"/>
        <end position="353"/>
    </location>
</feature>
<evidence type="ECO:0000313" key="13">
    <source>
        <dbReference type="EMBL" id="PWG62422.1"/>
    </source>
</evidence>
<evidence type="ECO:0000259" key="12">
    <source>
        <dbReference type="Pfam" id="PF00155"/>
    </source>
</evidence>
<dbReference type="InterPro" id="IPR001917">
    <property type="entry name" value="Aminotrans_II_pyridoxalP_BS"/>
</dbReference>
<evidence type="ECO:0000256" key="8">
    <source>
        <dbReference type="ARBA" id="ARBA00022898"/>
    </source>
</evidence>
<comment type="similarity">
    <text evidence="3 11">Belongs to the class-II pyridoxal-phosphate-dependent aminotransferase family. Histidinol-phosphate aminotransferase subfamily.</text>
</comment>
<organism evidence="13 14">
    <name type="scientific">Sediminicurvatus halobius</name>
    <dbReference type="NCBI Taxonomy" id="2182432"/>
    <lineage>
        <taxon>Bacteria</taxon>
        <taxon>Pseudomonadati</taxon>
        <taxon>Pseudomonadota</taxon>
        <taxon>Gammaproteobacteria</taxon>
        <taxon>Chromatiales</taxon>
        <taxon>Ectothiorhodospiraceae</taxon>
        <taxon>Sediminicurvatus</taxon>
    </lineage>
</organism>
<evidence type="ECO:0000256" key="7">
    <source>
        <dbReference type="ARBA" id="ARBA00022679"/>
    </source>
</evidence>
<dbReference type="SUPFAM" id="SSF53383">
    <property type="entry name" value="PLP-dependent transferases"/>
    <property type="match status" value="1"/>
</dbReference>
<keyword evidence="7 11" id="KW-0808">Transferase</keyword>
<comment type="subunit">
    <text evidence="4 11">Homodimer.</text>
</comment>
<proteinExistence type="inferred from homology"/>
<dbReference type="PROSITE" id="PS00599">
    <property type="entry name" value="AA_TRANSFER_CLASS_2"/>
    <property type="match status" value="1"/>
</dbReference>
<evidence type="ECO:0000256" key="2">
    <source>
        <dbReference type="ARBA" id="ARBA00005011"/>
    </source>
</evidence>
<dbReference type="InterPro" id="IPR015424">
    <property type="entry name" value="PyrdxlP-dep_Trfase"/>
</dbReference>
<dbReference type="InterPro" id="IPR015421">
    <property type="entry name" value="PyrdxlP-dep_Trfase_major"/>
</dbReference>
<comment type="catalytic activity">
    <reaction evidence="10 11">
        <text>L-histidinol phosphate + 2-oxoglutarate = 3-(imidazol-4-yl)-2-oxopropyl phosphate + L-glutamate</text>
        <dbReference type="Rhea" id="RHEA:23744"/>
        <dbReference type="ChEBI" id="CHEBI:16810"/>
        <dbReference type="ChEBI" id="CHEBI:29985"/>
        <dbReference type="ChEBI" id="CHEBI:57766"/>
        <dbReference type="ChEBI" id="CHEBI:57980"/>
        <dbReference type="EC" id="2.6.1.9"/>
    </reaction>
</comment>
<evidence type="ECO:0000256" key="1">
    <source>
        <dbReference type="ARBA" id="ARBA00001933"/>
    </source>
</evidence>
<dbReference type="InterPro" id="IPR004839">
    <property type="entry name" value="Aminotransferase_I/II_large"/>
</dbReference>
<feature type="modified residue" description="N6-(pyridoxal phosphate)lysine" evidence="11">
    <location>
        <position position="216"/>
    </location>
</feature>
<keyword evidence="5 11" id="KW-0032">Aminotransferase</keyword>
<evidence type="ECO:0000256" key="10">
    <source>
        <dbReference type="ARBA" id="ARBA00047481"/>
    </source>
</evidence>
<dbReference type="InterPro" id="IPR015422">
    <property type="entry name" value="PyrdxlP-dep_Trfase_small"/>
</dbReference>
<sequence length="360" mass="38896">MSYERPNIQRMTGYTPGEQPRARDVVKLNTNENPYPPAAAVMDALRALDGEALRRYPSPTAATFRERAAALHGLTPEHVVATNGGDELLRLAITTFVEPGRPIGMAEPSYSLYPVLAAVHGSPVERVALDEHWQPPADFAERMNRAGVNLTFLVNPHAPSGTLLPPARIDAIAGALQGVLLVDEAYVDFTEPSEGHDVVSLVHDHDNLLILRTLSKGYSLAGLRFGYGLGDPGLISPIAGKTRDSYSVDAVAERLAAVALEQRAEAAESWNAVRHERERLRTALAERGLTAPVSATNFLLVHVPEGYGGGAAALHGALRERGIFVRHFDQPRLRECLRISIGTPEQHDALLAAMDEIASA</sequence>
<evidence type="ECO:0000256" key="5">
    <source>
        <dbReference type="ARBA" id="ARBA00022576"/>
    </source>
</evidence>
<protein>
    <recommendedName>
        <fullName evidence="11">Histidinol-phosphate aminotransferase</fullName>
        <ecNumber evidence="11">2.6.1.9</ecNumber>
    </recommendedName>
    <alternativeName>
        <fullName evidence="11">Imidazole acetol-phosphate transaminase</fullName>
    </alternativeName>
</protein>
<dbReference type="HAMAP" id="MF_01023">
    <property type="entry name" value="HisC_aminotrans_2"/>
    <property type="match status" value="1"/>
</dbReference>
<dbReference type="GO" id="GO:0004400">
    <property type="term" value="F:histidinol-phosphate transaminase activity"/>
    <property type="evidence" value="ECO:0007669"/>
    <property type="project" value="UniProtKB-UniRule"/>
</dbReference>
<comment type="caution">
    <text evidence="13">The sequence shown here is derived from an EMBL/GenBank/DDBJ whole genome shotgun (WGS) entry which is preliminary data.</text>
</comment>
<evidence type="ECO:0000256" key="3">
    <source>
        <dbReference type="ARBA" id="ARBA00007970"/>
    </source>
</evidence>
<comment type="cofactor">
    <cofactor evidence="1 11">
        <name>pyridoxal 5'-phosphate</name>
        <dbReference type="ChEBI" id="CHEBI:597326"/>
    </cofactor>
</comment>
<evidence type="ECO:0000313" key="14">
    <source>
        <dbReference type="Proteomes" id="UP000245474"/>
    </source>
</evidence>
<dbReference type="PANTHER" id="PTHR42885:SF2">
    <property type="entry name" value="HISTIDINOL-PHOSPHATE AMINOTRANSFERASE"/>
    <property type="match status" value="1"/>
</dbReference>
<dbReference type="InterPro" id="IPR005861">
    <property type="entry name" value="HisP_aminotrans"/>
</dbReference>
<dbReference type="RefSeq" id="WP_109679138.1">
    <property type="nucleotide sequence ID" value="NZ_CP086615.1"/>
</dbReference>
<dbReference type="Gene3D" id="3.90.1150.10">
    <property type="entry name" value="Aspartate Aminotransferase, domain 1"/>
    <property type="match status" value="1"/>
</dbReference>
<dbReference type="GO" id="GO:0030170">
    <property type="term" value="F:pyridoxal phosphate binding"/>
    <property type="evidence" value="ECO:0007669"/>
    <property type="project" value="InterPro"/>
</dbReference>
<keyword evidence="9 11" id="KW-0368">Histidine biosynthesis</keyword>
<dbReference type="GO" id="GO:0000105">
    <property type="term" value="P:L-histidine biosynthetic process"/>
    <property type="evidence" value="ECO:0007669"/>
    <property type="project" value="UniProtKB-UniRule"/>
</dbReference>
<dbReference type="PANTHER" id="PTHR42885">
    <property type="entry name" value="HISTIDINOL-PHOSPHATE AMINOTRANSFERASE-RELATED"/>
    <property type="match status" value="1"/>
</dbReference>
<name>A0A2U2N028_9GAMM</name>
<gene>
    <name evidence="11 13" type="primary">hisC</name>
    <name evidence="13" type="ORF">DEM34_12425</name>
</gene>
<dbReference type="NCBIfam" id="TIGR01141">
    <property type="entry name" value="hisC"/>
    <property type="match status" value="1"/>
</dbReference>
<keyword evidence="8 11" id="KW-0663">Pyridoxal phosphate</keyword>
<dbReference type="EC" id="2.6.1.9" evidence="11"/>
<dbReference type="Gene3D" id="3.40.640.10">
    <property type="entry name" value="Type I PLP-dependent aspartate aminotransferase-like (Major domain)"/>
    <property type="match status" value="1"/>
</dbReference>
<dbReference type="Proteomes" id="UP000245474">
    <property type="component" value="Unassembled WGS sequence"/>
</dbReference>
<dbReference type="CDD" id="cd00609">
    <property type="entry name" value="AAT_like"/>
    <property type="match status" value="1"/>
</dbReference>
<dbReference type="Pfam" id="PF00155">
    <property type="entry name" value="Aminotran_1_2"/>
    <property type="match status" value="1"/>
</dbReference>
<dbReference type="EMBL" id="QFFI01000019">
    <property type="protein sequence ID" value="PWG62422.1"/>
    <property type="molecule type" value="Genomic_DNA"/>
</dbReference>
<evidence type="ECO:0000256" key="6">
    <source>
        <dbReference type="ARBA" id="ARBA00022605"/>
    </source>
</evidence>
<dbReference type="AlphaFoldDB" id="A0A2U2N028"/>
<keyword evidence="14" id="KW-1185">Reference proteome</keyword>
<keyword evidence="6 11" id="KW-0028">Amino-acid biosynthesis</keyword>